<feature type="compositionally biased region" description="Polar residues" evidence="6">
    <location>
        <begin position="23"/>
        <end position="32"/>
    </location>
</feature>
<proteinExistence type="predicted"/>
<feature type="region of interest" description="Disordered" evidence="6">
    <location>
        <begin position="1"/>
        <end position="39"/>
    </location>
</feature>
<feature type="compositionally biased region" description="Acidic residues" evidence="6">
    <location>
        <begin position="1363"/>
        <end position="1373"/>
    </location>
</feature>
<feature type="region of interest" description="Disordered" evidence="6">
    <location>
        <begin position="297"/>
        <end position="332"/>
    </location>
</feature>
<dbReference type="Gene3D" id="1.25.10.10">
    <property type="entry name" value="Leucine-rich Repeat Variant"/>
    <property type="match status" value="1"/>
</dbReference>
<feature type="compositionally biased region" description="Polar residues" evidence="6">
    <location>
        <begin position="609"/>
        <end position="630"/>
    </location>
</feature>
<evidence type="ECO:0000313" key="8">
    <source>
        <dbReference type="Proteomes" id="UP000250266"/>
    </source>
</evidence>
<dbReference type="GO" id="GO:0007064">
    <property type="term" value="P:mitotic sister chromatid cohesion"/>
    <property type="evidence" value="ECO:0007669"/>
    <property type="project" value="InterPro"/>
</dbReference>
<evidence type="ECO:0000256" key="4">
    <source>
        <dbReference type="ARBA" id="ARBA00023242"/>
    </source>
</evidence>
<reference evidence="7 8" key="1">
    <citation type="journal article" date="2016" name="Nat. Commun.">
        <title>Ectomycorrhizal ecology is imprinted in the genome of the dominant symbiotic fungus Cenococcum geophilum.</title>
        <authorList>
            <consortium name="DOE Joint Genome Institute"/>
            <person name="Peter M."/>
            <person name="Kohler A."/>
            <person name="Ohm R.A."/>
            <person name="Kuo A."/>
            <person name="Krutzmann J."/>
            <person name="Morin E."/>
            <person name="Arend M."/>
            <person name="Barry K.W."/>
            <person name="Binder M."/>
            <person name="Choi C."/>
            <person name="Clum A."/>
            <person name="Copeland A."/>
            <person name="Grisel N."/>
            <person name="Haridas S."/>
            <person name="Kipfer T."/>
            <person name="LaButti K."/>
            <person name="Lindquist E."/>
            <person name="Lipzen A."/>
            <person name="Maire R."/>
            <person name="Meier B."/>
            <person name="Mihaltcheva S."/>
            <person name="Molinier V."/>
            <person name="Murat C."/>
            <person name="Poggeler S."/>
            <person name="Quandt C.A."/>
            <person name="Sperisen C."/>
            <person name="Tritt A."/>
            <person name="Tisserant E."/>
            <person name="Crous P.W."/>
            <person name="Henrissat B."/>
            <person name="Nehls U."/>
            <person name="Egli S."/>
            <person name="Spatafora J.W."/>
            <person name="Grigoriev I.V."/>
            <person name="Martin F.M."/>
        </authorList>
    </citation>
    <scope>NUCLEOTIDE SEQUENCE [LARGE SCALE GENOMIC DNA]</scope>
    <source>
        <strain evidence="7 8">CBS 459.81</strain>
    </source>
</reference>
<dbReference type="GO" id="GO:0000785">
    <property type="term" value="C:chromatin"/>
    <property type="evidence" value="ECO:0007669"/>
    <property type="project" value="TreeGrafter"/>
</dbReference>
<evidence type="ECO:0000256" key="6">
    <source>
        <dbReference type="SAM" id="MobiDB-lite"/>
    </source>
</evidence>
<comment type="subcellular location">
    <subcellularLocation>
        <location evidence="1">Nucleus</location>
    </subcellularLocation>
</comment>
<keyword evidence="2" id="KW-0132">Cell division</keyword>
<evidence type="ECO:0000256" key="5">
    <source>
        <dbReference type="ARBA" id="ARBA00023306"/>
    </source>
</evidence>
<dbReference type="PANTHER" id="PTHR12663">
    <property type="entry name" value="ANDROGEN INDUCED INHIBITOR OF PROLIFERATION AS3 / PDS5-RELATED"/>
    <property type="match status" value="1"/>
</dbReference>
<keyword evidence="4" id="KW-0539">Nucleus</keyword>
<protein>
    <submittedName>
        <fullName evidence="7">ARM repeat-containing protein</fullName>
    </submittedName>
</protein>
<keyword evidence="5" id="KW-0131">Cell cycle</keyword>
<feature type="region of interest" description="Disordered" evidence="6">
    <location>
        <begin position="1286"/>
        <end position="1513"/>
    </location>
</feature>
<dbReference type="Proteomes" id="UP000250266">
    <property type="component" value="Unassembled WGS sequence"/>
</dbReference>
<dbReference type="OrthoDB" id="200660at2759"/>
<dbReference type="InterPro" id="IPR011989">
    <property type="entry name" value="ARM-like"/>
</dbReference>
<feature type="compositionally biased region" description="Acidic residues" evidence="6">
    <location>
        <begin position="1383"/>
        <end position="1392"/>
    </location>
</feature>
<gene>
    <name evidence="7" type="ORF">K432DRAFT_402705</name>
</gene>
<organism evidence="7 8">
    <name type="scientific">Lepidopterella palustris CBS 459.81</name>
    <dbReference type="NCBI Taxonomy" id="1314670"/>
    <lineage>
        <taxon>Eukaryota</taxon>
        <taxon>Fungi</taxon>
        <taxon>Dikarya</taxon>
        <taxon>Ascomycota</taxon>
        <taxon>Pezizomycotina</taxon>
        <taxon>Dothideomycetes</taxon>
        <taxon>Pleosporomycetidae</taxon>
        <taxon>Mytilinidiales</taxon>
        <taxon>Argynnaceae</taxon>
        <taxon>Lepidopterella</taxon>
    </lineage>
</organism>
<evidence type="ECO:0000256" key="2">
    <source>
        <dbReference type="ARBA" id="ARBA00022618"/>
    </source>
</evidence>
<name>A0A8E2JHC5_9PEZI</name>
<dbReference type="PANTHER" id="PTHR12663:SF0">
    <property type="entry name" value="PRECOCIOUS DISSOCIATION OF SISTERS 5, ISOFORM A"/>
    <property type="match status" value="1"/>
</dbReference>
<evidence type="ECO:0000313" key="7">
    <source>
        <dbReference type="EMBL" id="OCK82685.1"/>
    </source>
</evidence>
<feature type="compositionally biased region" description="Basic and acidic residues" evidence="6">
    <location>
        <begin position="1393"/>
        <end position="1404"/>
    </location>
</feature>
<feature type="region of interest" description="Disordered" evidence="6">
    <location>
        <begin position="608"/>
        <end position="630"/>
    </location>
</feature>
<keyword evidence="3" id="KW-0498">Mitosis</keyword>
<dbReference type="SUPFAM" id="SSF48371">
    <property type="entry name" value="ARM repeat"/>
    <property type="match status" value="1"/>
</dbReference>
<keyword evidence="8" id="KW-1185">Reference proteome</keyword>
<feature type="compositionally biased region" description="Acidic residues" evidence="6">
    <location>
        <begin position="1405"/>
        <end position="1427"/>
    </location>
</feature>
<dbReference type="GO" id="GO:0051301">
    <property type="term" value="P:cell division"/>
    <property type="evidence" value="ECO:0007669"/>
    <property type="project" value="UniProtKB-KW"/>
</dbReference>
<feature type="compositionally biased region" description="Polar residues" evidence="6">
    <location>
        <begin position="1478"/>
        <end position="1488"/>
    </location>
</feature>
<dbReference type="CDD" id="cd19953">
    <property type="entry name" value="PDS5"/>
    <property type="match status" value="1"/>
</dbReference>
<dbReference type="GO" id="GO:0006281">
    <property type="term" value="P:DNA repair"/>
    <property type="evidence" value="ECO:0007669"/>
    <property type="project" value="TreeGrafter"/>
</dbReference>
<accession>A0A8E2JHC5</accession>
<dbReference type="EMBL" id="KV744881">
    <property type="protein sequence ID" value="OCK82685.1"/>
    <property type="molecule type" value="Genomic_DNA"/>
</dbReference>
<dbReference type="InterPro" id="IPR016024">
    <property type="entry name" value="ARM-type_fold"/>
</dbReference>
<dbReference type="InterPro" id="IPR039776">
    <property type="entry name" value="Pds5"/>
</dbReference>
<evidence type="ECO:0000256" key="3">
    <source>
        <dbReference type="ARBA" id="ARBA00022776"/>
    </source>
</evidence>
<sequence>MATRSRRSAATEVVEEEEEQDGTSKLSFNETLTGRPGKPIPVGELLRRLQALSQELRGMDQEEANRDSLLPVAKELAQHNLLQHKDAGVRAWTACCVVDMFRLCAPDAPYTASQLKDVFTLFIAKIFPALADPSNPYNGQHIYTLKSLAEVKSIVLLSDLPGSNSLILHLFTHCFDILSGPSKADSGEELSKNVEHHMTALLALLVDESEALPQEVVDVILAQFLRADPRAMVVGTSKSKKNAVDDRQSTLLLKEAPPAYNMAKNICNSSPDKMARLIGQYFSAVIMDASAAAISSVPVPKHRSRKRASSEMDDPGDDAPRGPTEEDMDEARKAHRLLRELWRCSPGVLQDIIPHLQEELGAENVELRLLATETFGDMISGIGAAGPPPPQVLNPVAYPSQSLVASDSVQVYNFLTTPTSPHSFPSRYAQAYQAFLLRKQDKSPIIRAAWASAVGRILMTSAGGVGLDPEEEQKLLRYLSESLVDGDERVRLAAVKIIEQFAFADVIQKLGSMGSISEPRTVLFNLADRAKDKKHSVRTEAMKLLAKIWGVAAGAIAEGNERTATLLGPIPSKILETCYINDIEINALVDHVMFESLLPLGYPPIKAKPSQNGGSQVVKDSQKNGESTTGYTEAEIDKIRTERQLVLIKDLEERAKKVYFARQGNQVAGAKYMEAFLKKCEDYNGGVVEKDEKEIKQQLGGLIAYYAKVLPDSSRVTEDLWKFAKAHDRRSYQLIRFCMAPDSDYRKVFKSIKELTKRVEDAHSSSTLLETLKTLVYRVSILTYNRSHVPAIIEFSRTDEKGLGAAAHEVLKEISTKHPDVFKAHVQELCKALESEAPSATKPNGTGSVDDLKACASFARKFPKDLPKDRKFVQSMIRFALYGTPPTAAKYAVTIIMSSADKKEMHAKDILRKCTEGFEYGSENYLTKLAALSQLVLLGPRDVLDDSSFDAVVDIAINQVLLKARANVTPGEPDWMETPDDDVVAKTWALKILINRLRSHPKDSSVNLIEDATPVYKLLNTLVAKHGELVKAGGSPAGQKTRLRLLAAQLLLKLSCTRRLDAMLTPSAFNALATVAQDPCTPLRVGFVTKLMKYLGQNRLPPRFYSILFLLAFEPNSNLKDSVVTWIKSQRSRFASRKETTLETVFTRVISLLAHHPDFDPDPENLKDFVQYILFYLKCVATPENLSLIYHAAQRVKGIADGISNTTAADENLYILSDLAQAVIRQWEEVNGWSMQAWPGKLKLPAGIFKVLESHERAQEIADKAWIDEDVIEGLGLEGVVRGALRTKKRKSGVEGAGDARARKKAKMPAPPREKKSAPKPVRTPKKKSRKDDDSDVEGGAAPSSEARRRSGRKAAAKSYAEQSDDEDDEEMETWQAAAKEKEEEETEESEAESEKQDSGHANEDIEMTEAGAEAESEVEPEDEPEPEPVVKPARTRGSKKMNGTAPAAETKKKAPPAAVNGKGRAKAKANGKAASTPPKTNGRPTRSNKAKPVIEVASDEEDLSDVPESDDE</sequence>
<feature type="compositionally biased region" description="Acidic residues" evidence="6">
    <location>
        <begin position="1498"/>
        <end position="1513"/>
    </location>
</feature>
<dbReference type="Pfam" id="PF20168">
    <property type="entry name" value="PDS5"/>
    <property type="match status" value="1"/>
</dbReference>
<dbReference type="GO" id="GO:0005634">
    <property type="term" value="C:nucleus"/>
    <property type="evidence" value="ECO:0007669"/>
    <property type="project" value="UniProtKB-SubCell"/>
</dbReference>
<evidence type="ECO:0000256" key="1">
    <source>
        <dbReference type="ARBA" id="ARBA00004123"/>
    </source>
</evidence>